<evidence type="ECO:0000313" key="2">
    <source>
        <dbReference type="EMBL" id="GAA2186267.1"/>
    </source>
</evidence>
<accession>A0ABP5MU40</accession>
<feature type="transmembrane region" description="Helical" evidence="1">
    <location>
        <begin position="156"/>
        <end position="178"/>
    </location>
</feature>
<feature type="transmembrane region" description="Helical" evidence="1">
    <location>
        <begin position="116"/>
        <end position="144"/>
    </location>
</feature>
<dbReference type="EMBL" id="BAAAOP010000003">
    <property type="protein sequence ID" value="GAA2186267.1"/>
    <property type="molecule type" value="Genomic_DNA"/>
</dbReference>
<gene>
    <name evidence="2" type="ORF">GCM10009786_06310</name>
</gene>
<comment type="caution">
    <text evidence="2">The sequence shown here is derived from an EMBL/GenBank/DDBJ whole genome shotgun (WGS) entry which is preliminary data.</text>
</comment>
<evidence type="ECO:0008006" key="4">
    <source>
        <dbReference type="Google" id="ProtNLM"/>
    </source>
</evidence>
<keyword evidence="1" id="KW-1133">Transmembrane helix</keyword>
<evidence type="ECO:0000313" key="3">
    <source>
        <dbReference type="Proteomes" id="UP001501084"/>
    </source>
</evidence>
<name>A0ABP5MU40_9MICO</name>
<feature type="transmembrane region" description="Helical" evidence="1">
    <location>
        <begin position="190"/>
        <end position="211"/>
    </location>
</feature>
<sequence>MDVHPNLPAARVHRDAPAHLVAPRLVALLCLAHLICLTGFFAMKTAAESWGTHPDLLFAGIRVVLVAGAGWSAAVLAHRLPPPARDGLLVVTVSLFGLTGFSELGPLFSISPLDSIWLLVMPAAYVAVLVFPAVFAAMAAFLIGPDETGASTARRIMTAVAAGVLCVTAGFAGITKILGSAAQPDDDTWLLASAAVGCVAALVLLSGLLGGRQPHSLTVGMRLCAAVVCASALHISVFTAAQLVFADAVGIVGALIGLLSVRVFAVSTFVLLVLALMSAVRPTLRP</sequence>
<protein>
    <recommendedName>
        <fullName evidence="4">EamA domain-containing protein</fullName>
    </recommendedName>
</protein>
<feature type="transmembrane region" description="Helical" evidence="1">
    <location>
        <begin position="21"/>
        <end position="44"/>
    </location>
</feature>
<evidence type="ECO:0000256" key="1">
    <source>
        <dbReference type="SAM" id="Phobius"/>
    </source>
</evidence>
<feature type="transmembrane region" description="Helical" evidence="1">
    <location>
        <begin position="251"/>
        <end position="277"/>
    </location>
</feature>
<feature type="transmembrane region" description="Helical" evidence="1">
    <location>
        <begin position="223"/>
        <end position="245"/>
    </location>
</feature>
<keyword evidence="3" id="KW-1185">Reference proteome</keyword>
<organism evidence="2 3">
    <name type="scientific">Leucobacter alluvii</name>
    <dbReference type="NCBI Taxonomy" id="340321"/>
    <lineage>
        <taxon>Bacteria</taxon>
        <taxon>Bacillati</taxon>
        <taxon>Actinomycetota</taxon>
        <taxon>Actinomycetes</taxon>
        <taxon>Micrococcales</taxon>
        <taxon>Microbacteriaceae</taxon>
        <taxon>Leucobacter</taxon>
    </lineage>
</organism>
<keyword evidence="1" id="KW-0472">Membrane</keyword>
<proteinExistence type="predicted"/>
<feature type="transmembrane region" description="Helical" evidence="1">
    <location>
        <begin position="56"/>
        <end position="76"/>
    </location>
</feature>
<reference evidence="3" key="1">
    <citation type="journal article" date="2019" name="Int. J. Syst. Evol. Microbiol.">
        <title>The Global Catalogue of Microorganisms (GCM) 10K type strain sequencing project: providing services to taxonomists for standard genome sequencing and annotation.</title>
        <authorList>
            <consortium name="The Broad Institute Genomics Platform"/>
            <consortium name="The Broad Institute Genome Sequencing Center for Infectious Disease"/>
            <person name="Wu L."/>
            <person name="Ma J."/>
        </authorList>
    </citation>
    <scope>NUCLEOTIDE SEQUENCE [LARGE SCALE GENOMIC DNA]</scope>
    <source>
        <strain evidence="3">JCM 14919</strain>
    </source>
</reference>
<keyword evidence="1" id="KW-0812">Transmembrane</keyword>
<feature type="transmembrane region" description="Helical" evidence="1">
    <location>
        <begin position="88"/>
        <end position="110"/>
    </location>
</feature>
<dbReference type="Proteomes" id="UP001501084">
    <property type="component" value="Unassembled WGS sequence"/>
</dbReference>